<name>A0A2P2DZW7_9LEPT</name>
<evidence type="ECO:0008006" key="3">
    <source>
        <dbReference type="Google" id="ProtNLM"/>
    </source>
</evidence>
<sequence>MNLYPLFRSIIKLLFLIVIFSLPSQLQLKASTSAFQTKQWLVELQGGSLVSKVSDDASPERFTNLFFLYDVVPLLNSPNIERKNLGLSKSIDYQESQIQNFNARLGVEYAILPWLGLGGSLTRSNTVVTNVLPGDYLILASFGIPIPNPRDDSPELSNYATFISRTLNASITSKELELSLHLPLGNFDFYTRGGLGQIWEGGRGRKESVSIGTRYVYEQILVSLEVYRSSLFSDLGRTDFLKEEGIRIGLGFRILPH</sequence>
<gene>
    <name evidence="1" type="ORF">LPTSP4_17050</name>
</gene>
<dbReference type="EMBL" id="BFBB01000004">
    <property type="protein sequence ID" value="GBF50181.1"/>
    <property type="molecule type" value="Genomic_DNA"/>
</dbReference>
<evidence type="ECO:0000313" key="2">
    <source>
        <dbReference type="Proteomes" id="UP000245133"/>
    </source>
</evidence>
<comment type="caution">
    <text evidence="1">The sequence shown here is derived from an EMBL/GenBank/DDBJ whole genome shotgun (WGS) entry which is preliminary data.</text>
</comment>
<accession>A0A2P2DZW7</accession>
<organism evidence="1 2">
    <name type="scientific">Leptospira ryugenii</name>
    <dbReference type="NCBI Taxonomy" id="1917863"/>
    <lineage>
        <taxon>Bacteria</taxon>
        <taxon>Pseudomonadati</taxon>
        <taxon>Spirochaetota</taxon>
        <taxon>Spirochaetia</taxon>
        <taxon>Leptospirales</taxon>
        <taxon>Leptospiraceae</taxon>
        <taxon>Leptospira</taxon>
    </lineage>
</organism>
<dbReference type="RefSeq" id="WP_108975872.1">
    <property type="nucleotide sequence ID" value="NZ_BFBB01000004.1"/>
</dbReference>
<proteinExistence type="predicted"/>
<reference evidence="1 2" key="1">
    <citation type="submission" date="2018-02" db="EMBL/GenBank/DDBJ databases">
        <title>Novel Leptospira species isolated from soil and water in Japan.</title>
        <authorList>
            <person name="Nakao R."/>
            <person name="Masuzawa T."/>
        </authorList>
    </citation>
    <scope>NUCLEOTIDE SEQUENCE [LARGE SCALE GENOMIC DNA]</scope>
    <source>
        <strain evidence="1 2">YH101</strain>
    </source>
</reference>
<keyword evidence="2" id="KW-1185">Reference proteome</keyword>
<dbReference type="AlphaFoldDB" id="A0A2P2DZW7"/>
<protein>
    <recommendedName>
        <fullName evidence="3">Outer membrane protein beta-barrel domain protein</fullName>
    </recommendedName>
</protein>
<evidence type="ECO:0000313" key="1">
    <source>
        <dbReference type="EMBL" id="GBF50181.1"/>
    </source>
</evidence>
<dbReference type="Proteomes" id="UP000245133">
    <property type="component" value="Unassembled WGS sequence"/>
</dbReference>